<accession>A0A2V3A5J6</accession>
<protein>
    <recommendedName>
        <fullName evidence="6">Lmo0937 family membrane protein</fullName>
    </recommendedName>
</protein>
<dbReference type="GeneID" id="65405818"/>
<dbReference type="AlphaFoldDB" id="A0A2V3A5J6"/>
<sequence>MLWTIAGILLVLWILGLIFEVAGGIIHLLLVIAAIIIVVNFIKGRASGRG</sequence>
<evidence type="ECO:0000313" key="2">
    <source>
        <dbReference type="EMBL" id="PWW31828.1"/>
    </source>
</evidence>
<keyword evidence="1" id="KW-0472">Membrane</keyword>
<dbReference type="Proteomes" id="UP000247150">
    <property type="component" value="Unassembled WGS sequence"/>
</dbReference>
<proteinExistence type="predicted"/>
<name>A0A2V3A5J6_9BACI</name>
<keyword evidence="5" id="KW-1185">Reference proteome</keyword>
<reference evidence="3 5" key="1">
    <citation type="journal article" date="2015" name="Stand. Genomic Sci.">
        <title>Genomic Encyclopedia of Bacterial and Archaeal Type Strains, Phase III: the genomes of soil and plant-associated and newly described type strains.</title>
        <authorList>
            <person name="Whitman W.B."/>
            <person name="Woyke T."/>
            <person name="Klenk H.P."/>
            <person name="Zhou Y."/>
            <person name="Lilburn T.G."/>
            <person name="Beck B.J."/>
            <person name="De Vos P."/>
            <person name="Vandamme P."/>
            <person name="Eisen J.A."/>
            <person name="Garrity G."/>
            <person name="Hugenholtz P."/>
            <person name="Kyrpides N.C."/>
        </authorList>
    </citation>
    <scope>NUCLEOTIDE SEQUENCE [LARGE SCALE GENOMIC DNA]</scope>
    <source>
        <strain evidence="3 5">CGMCC 1.10115</strain>
    </source>
</reference>
<reference evidence="3" key="3">
    <citation type="submission" date="2019-07" db="EMBL/GenBank/DDBJ databases">
        <authorList>
            <person name="Whitman W."/>
            <person name="Huntemann M."/>
            <person name="Clum A."/>
            <person name="Pillay M."/>
            <person name="Palaniappan K."/>
            <person name="Varghese N."/>
            <person name="Mikhailova N."/>
            <person name="Stamatis D."/>
            <person name="Reddy T."/>
            <person name="Daum C."/>
            <person name="Shapiro N."/>
            <person name="Ivanova N."/>
            <person name="Kyrpides N."/>
            <person name="Woyke T."/>
        </authorList>
    </citation>
    <scope>NUCLEOTIDE SEQUENCE</scope>
    <source>
        <strain evidence="3">CGMCC 1.10115</strain>
    </source>
</reference>
<evidence type="ECO:0000313" key="4">
    <source>
        <dbReference type="Proteomes" id="UP000247150"/>
    </source>
</evidence>
<dbReference type="NCBIfam" id="NF033488">
    <property type="entry name" value="lmo0937_fam_TM"/>
    <property type="match status" value="1"/>
</dbReference>
<evidence type="ECO:0000313" key="3">
    <source>
        <dbReference type="EMBL" id="TWH80027.1"/>
    </source>
</evidence>
<dbReference type="Pfam" id="PF18919">
    <property type="entry name" value="DUF5670"/>
    <property type="match status" value="1"/>
</dbReference>
<evidence type="ECO:0008006" key="6">
    <source>
        <dbReference type="Google" id="ProtNLM"/>
    </source>
</evidence>
<dbReference type="Proteomes" id="UP000318667">
    <property type="component" value="Unassembled WGS sequence"/>
</dbReference>
<comment type="caution">
    <text evidence="2">The sequence shown here is derived from an EMBL/GenBank/DDBJ whole genome shotgun (WGS) entry which is preliminary data.</text>
</comment>
<keyword evidence="1" id="KW-1133">Transmembrane helix</keyword>
<organism evidence="2 4">
    <name type="scientific">Cytobacillus oceanisediminis</name>
    <dbReference type="NCBI Taxonomy" id="665099"/>
    <lineage>
        <taxon>Bacteria</taxon>
        <taxon>Bacillati</taxon>
        <taxon>Bacillota</taxon>
        <taxon>Bacilli</taxon>
        <taxon>Bacillales</taxon>
        <taxon>Bacillaceae</taxon>
        <taxon>Cytobacillus</taxon>
    </lineage>
</organism>
<dbReference type="InterPro" id="IPR043727">
    <property type="entry name" value="Lmo0937-like"/>
</dbReference>
<dbReference type="EMBL" id="VLKI01000021">
    <property type="protein sequence ID" value="TWH80027.1"/>
    <property type="molecule type" value="Genomic_DNA"/>
</dbReference>
<reference evidence="2 4" key="2">
    <citation type="submission" date="2018-05" db="EMBL/GenBank/DDBJ databases">
        <title>Freshwater and sediment microbial communities from various areas in North America, analyzing microbe dynamics in response to fracking.</title>
        <authorList>
            <person name="Lamendella R."/>
        </authorList>
    </citation>
    <scope>NUCLEOTIDE SEQUENCE [LARGE SCALE GENOMIC DNA]</scope>
    <source>
        <strain evidence="2 4">15_TX</strain>
    </source>
</reference>
<evidence type="ECO:0000256" key="1">
    <source>
        <dbReference type="SAM" id="Phobius"/>
    </source>
</evidence>
<dbReference type="EMBL" id="QGTW01000001">
    <property type="protein sequence ID" value="PWW31828.1"/>
    <property type="molecule type" value="Genomic_DNA"/>
</dbReference>
<gene>
    <name evidence="2" type="ORF">DFO73_10183</name>
    <name evidence="3" type="ORF">IQ19_04740</name>
</gene>
<feature type="transmembrane region" description="Helical" evidence="1">
    <location>
        <begin position="6"/>
        <end position="39"/>
    </location>
</feature>
<keyword evidence="1" id="KW-0812">Transmembrane</keyword>
<evidence type="ECO:0000313" key="5">
    <source>
        <dbReference type="Proteomes" id="UP000318667"/>
    </source>
</evidence>
<dbReference type="RefSeq" id="WP_110062821.1">
    <property type="nucleotide sequence ID" value="NZ_CBCSDC010000069.1"/>
</dbReference>